<dbReference type="EMBL" id="UYJE01004349">
    <property type="protein sequence ID" value="VDI27364.1"/>
    <property type="molecule type" value="Genomic_DNA"/>
</dbReference>
<comment type="caution">
    <text evidence="2">The sequence shown here is derived from an EMBL/GenBank/DDBJ whole genome shotgun (WGS) entry which is preliminary data.</text>
</comment>
<dbReference type="AlphaFoldDB" id="A0A8B6E1X8"/>
<dbReference type="InterPro" id="IPR003599">
    <property type="entry name" value="Ig_sub"/>
</dbReference>
<dbReference type="InterPro" id="IPR003598">
    <property type="entry name" value="Ig_sub2"/>
</dbReference>
<dbReference type="Proteomes" id="UP000596742">
    <property type="component" value="Unassembled WGS sequence"/>
</dbReference>
<name>A0A8B6E1X8_MYTGA</name>
<dbReference type="GO" id="GO:0032589">
    <property type="term" value="C:neuron projection membrane"/>
    <property type="evidence" value="ECO:0007669"/>
    <property type="project" value="TreeGrafter"/>
</dbReference>
<dbReference type="SUPFAM" id="SSF48726">
    <property type="entry name" value="Immunoglobulin"/>
    <property type="match status" value="1"/>
</dbReference>
<dbReference type="PROSITE" id="PS50835">
    <property type="entry name" value="IG_LIKE"/>
    <property type="match status" value="1"/>
</dbReference>
<feature type="domain" description="Ig-like" evidence="1">
    <location>
        <begin position="22"/>
        <end position="115"/>
    </location>
</feature>
<evidence type="ECO:0000313" key="2">
    <source>
        <dbReference type="EMBL" id="VDI27364.1"/>
    </source>
</evidence>
<dbReference type="InterPro" id="IPR013783">
    <property type="entry name" value="Ig-like_fold"/>
</dbReference>
<protein>
    <recommendedName>
        <fullName evidence="1">Ig-like domain-containing protein</fullName>
    </recommendedName>
</protein>
<evidence type="ECO:0000313" key="3">
    <source>
        <dbReference type="Proteomes" id="UP000596742"/>
    </source>
</evidence>
<dbReference type="SMART" id="SM00409">
    <property type="entry name" value="IG"/>
    <property type="match status" value="1"/>
</dbReference>
<dbReference type="PANTHER" id="PTHR23279:SF36">
    <property type="entry name" value="DEFECTIVE PROBOSCIS EXTENSION RESPONSE 9, ISOFORM A"/>
    <property type="match status" value="1"/>
</dbReference>
<dbReference type="SMART" id="SM00408">
    <property type="entry name" value="IGc2"/>
    <property type="match status" value="1"/>
</dbReference>
<dbReference type="GO" id="GO:0050808">
    <property type="term" value="P:synapse organization"/>
    <property type="evidence" value="ECO:0007669"/>
    <property type="project" value="TreeGrafter"/>
</dbReference>
<dbReference type="Pfam" id="PF07679">
    <property type="entry name" value="I-set"/>
    <property type="match status" value="1"/>
</dbReference>
<keyword evidence="3" id="KW-1185">Reference proteome</keyword>
<dbReference type="InterPro" id="IPR036179">
    <property type="entry name" value="Ig-like_dom_sf"/>
</dbReference>
<evidence type="ECO:0000259" key="1">
    <source>
        <dbReference type="PROSITE" id="PS50835"/>
    </source>
</evidence>
<gene>
    <name evidence="2" type="ORF">MGAL_10B004532</name>
</gene>
<dbReference type="InterPro" id="IPR007110">
    <property type="entry name" value="Ig-like_dom"/>
</dbReference>
<dbReference type="Gene3D" id="2.60.40.10">
    <property type="entry name" value="Immunoglobulins"/>
    <property type="match status" value="1"/>
</dbReference>
<organism evidence="2 3">
    <name type="scientific">Mytilus galloprovincialis</name>
    <name type="common">Mediterranean mussel</name>
    <dbReference type="NCBI Taxonomy" id="29158"/>
    <lineage>
        <taxon>Eukaryota</taxon>
        <taxon>Metazoa</taxon>
        <taxon>Spiralia</taxon>
        <taxon>Lophotrochozoa</taxon>
        <taxon>Mollusca</taxon>
        <taxon>Bivalvia</taxon>
        <taxon>Autobranchia</taxon>
        <taxon>Pteriomorphia</taxon>
        <taxon>Mytilida</taxon>
        <taxon>Mytiloidea</taxon>
        <taxon>Mytilidae</taxon>
        <taxon>Mytilinae</taxon>
        <taxon>Mytilus</taxon>
    </lineage>
</organism>
<sequence>MELNILEIITFELLMTAIRVAPTSLDIPANKVSSIVGGTVSLRCAVISSDIRTVTWRRKIDTFMYPLSVGRNVYSTDSRLSVKAKHGWALVIKNVTQDDEGEYECQAKSKGSNLKGLVLLKVKEKHRSENKHFDVAVKKEKSGRKDPTVLGAESRHNVASSHSSFIDILCILMALFVHFQYMFLNNV</sequence>
<dbReference type="PANTHER" id="PTHR23279">
    <property type="entry name" value="DEFECTIVE PROBOSCIS EXTENSION RESPONSE DPR -RELATED"/>
    <property type="match status" value="1"/>
</dbReference>
<dbReference type="InterPro" id="IPR037448">
    <property type="entry name" value="Zig-8"/>
</dbReference>
<dbReference type="OrthoDB" id="190835at2759"/>
<proteinExistence type="predicted"/>
<dbReference type="InterPro" id="IPR013098">
    <property type="entry name" value="Ig_I-set"/>
</dbReference>
<reference evidence="2" key="1">
    <citation type="submission" date="2018-11" db="EMBL/GenBank/DDBJ databases">
        <authorList>
            <person name="Alioto T."/>
            <person name="Alioto T."/>
        </authorList>
    </citation>
    <scope>NUCLEOTIDE SEQUENCE</scope>
</reference>
<accession>A0A8B6E1X8</accession>